<keyword evidence="3" id="KW-1185">Reference proteome</keyword>
<protein>
    <submittedName>
        <fullName evidence="2">Uncharacterized protein</fullName>
    </submittedName>
</protein>
<evidence type="ECO:0000313" key="3">
    <source>
        <dbReference type="Proteomes" id="UP000834106"/>
    </source>
</evidence>
<feature type="region of interest" description="Disordered" evidence="1">
    <location>
        <begin position="1"/>
        <end position="33"/>
    </location>
</feature>
<proteinExistence type="predicted"/>
<sequence length="121" mass="13168">MSNPEDPFAGFENIGPSSDWQPHVTNSSPTLDVKPVTLELKCPSCAKRFNVRANLTPVIETTAAAATAEMGFNAAAAYKSYTPPKSVGKRRRAHDSDSNSKDDPPSSKKSKVVHRHLKFNN</sequence>
<accession>A0AAD1ZSG1</accession>
<feature type="region of interest" description="Disordered" evidence="1">
    <location>
        <begin position="79"/>
        <end position="121"/>
    </location>
</feature>
<organism evidence="2 3">
    <name type="scientific">Fraxinus pennsylvanica</name>
    <dbReference type="NCBI Taxonomy" id="56036"/>
    <lineage>
        <taxon>Eukaryota</taxon>
        <taxon>Viridiplantae</taxon>
        <taxon>Streptophyta</taxon>
        <taxon>Embryophyta</taxon>
        <taxon>Tracheophyta</taxon>
        <taxon>Spermatophyta</taxon>
        <taxon>Magnoliopsida</taxon>
        <taxon>eudicotyledons</taxon>
        <taxon>Gunneridae</taxon>
        <taxon>Pentapetalae</taxon>
        <taxon>asterids</taxon>
        <taxon>lamiids</taxon>
        <taxon>Lamiales</taxon>
        <taxon>Oleaceae</taxon>
        <taxon>Oleeae</taxon>
        <taxon>Fraxinus</taxon>
    </lineage>
</organism>
<gene>
    <name evidence="2" type="ORF">FPE_LOCUS20776</name>
</gene>
<evidence type="ECO:0000256" key="1">
    <source>
        <dbReference type="SAM" id="MobiDB-lite"/>
    </source>
</evidence>
<evidence type="ECO:0000313" key="2">
    <source>
        <dbReference type="EMBL" id="CAI9773346.1"/>
    </source>
</evidence>
<feature type="compositionally biased region" description="Basic and acidic residues" evidence="1">
    <location>
        <begin position="94"/>
        <end position="106"/>
    </location>
</feature>
<reference evidence="2" key="1">
    <citation type="submission" date="2023-05" db="EMBL/GenBank/DDBJ databases">
        <authorList>
            <person name="Huff M."/>
        </authorList>
    </citation>
    <scope>NUCLEOTIDE SEQUENCE</scope>
</reference>
<dbReference type="Proteomes" id="UP000834106">
    <property type="component" value="Chromosome 12"/>
</dbReference>
<feature type="compositionally biased region" description="Polar residues" evidence="1">
    <location>
        <begin position="15"/>
        <end position="30"/>
    </location>
</feature>
<dbReference type="EMBL" id="OU503047">
    <property type="protein sequence ID" value="CAI9773346.1"/>
    <property type="molecule type" value="Genomic_DNA"/>
</dbReference>
<name>A0AAD1ZSG1_9LAMI</name>
<feature type="compositionally biased region" description="Basic residues" evidence="1">
    <location>
        <begin position="108"/>
        <end position="121"/>
    </location>
</feature>
<dbReference type="AlphaFoldDB" id="A0AAD1ZSG1"/>